<dbReference type="AlphaFoldDB" id="A0AAD7E467"/>
<dbReference type="EMBL" id="JARJCW010000003">
    <property type="protein sequence ID" value="KAJ7227414.1"/>
    <property type="molecule type" value="Genomic_DNA"/>
</dbReference>
<accession>A0AAD7E467</accession>
<sequence length="303" mass="33309">MSCSSHSFSCACLTVAYATPRLTLLGAGPATTSCALCDSTSTSRSHTGRTQLAFRMNGIVLISGHWQPRYYRAAVVRAAYIDDFFVALCKLASGCLVIATYSSLACLATDQSILDVTVKPQGSKLQSYQDVIGLNARLLKLQDLIKTPSASVRDCLISILHKTSRPQDAFLKTLESLNSSFDTNGRASIDERRKAYSEERAMQPSAKALGKRKVVADPLDHGRNETLFAAMIDAHVLFTESGDEMSMGPKDSLDDRLTDSEDDEDSPLGFRHRSVQHYVYDAVVERMQQRLRDGHQLLVNGVH</sequence>
<reference evidence="2" key="1">
    <citation type="submission" date="2023-03" db="EMBL/GenBank/DDBJ databases">
        <title>Massive genome expansion in bonnet fungi (Mycena s.s.) driven by repeated elements and novel gene families across ecological guilds.</title>
        <authorList>
            <consortium name="Lawrence Berkeley National Laboratory"/>
            <person name="Harder C.B."/>
            <person name="Miyauchi S."/>
            <person name="Viragh M."/>
            <person name="Kuo A."/>
            <person name="Thoen E."/>
            <person name="Andreopoulos B."/>
            <person name="Lu D."/>
            <person name="Skrede I."/>
            <person name="Drula E."/>
            <person name="Henrissat B."/>
            <person name="Morin E."/>
            <person name="Kohler A."/>
            <person name="Barry K."/>
            <person name="LaButti K."/>
            <person name="Morin E."/>
            <person name="Salamov A."/>
            <person name="Lipzen A."/>
            <person name="Mereny Z."/>
            <person name="Hegedus B."/>
            <person name="Baldrian P."/>
            <person name="Stursova M."/>
            <person name="Weitz H."/>
            <person name="Taylor A."/>
            <person name="Grigoriev I.V."/>
            <person name="Nagy L.G."/>
            <person name="Martin F."/>
            <person name="Kauserud H."/>
        </authorList>
    </citation>
    <scope>NUCLEOTIDE SEQUENCE</scope>
    <source>
        <strain evidence="2">9144</strain>
    </source>
</reference>
<evidence type="ECO:0000313" key="2">
    <source>
        <dbReference type="EMBL" id="KAJ7227414.1"/>
    </source>
</evidence>
<dbReference type="Proteomes" id="UP001219525">
    <property type="component" value="Unassembled WGS sequence"/>
</dbReference>
<proteinExistence type="predicted"/>
<evidence type="ECO:0000256" key="1">
    <source>
        <dbReference type="SAM" id="MobiDB-lite"/>
    </source>
</evidence>
<protein>
    <submittedName>
        <fullName evidence="2">Uncharacterized protein</fullName>
    </submittedName>
</protein>
<organism evidence="2 3">
    <name type="scientific">Mycena pura</name>
    <dbReference type="NCBI Taxonomy" id="153505"/>
    <lineage>
        <taxon>Eukaryota</taxon>
        <taxon>Fungi</taxon>
        <taxon>Dikarya</taxon>
        <taxon>Basidiomycota</taxon>
        <taxon>Agaricomycotina</taxon>
        <taxon>Agaricomycetes</taxon>
        <taxon>Agaricomycetidae</taxon>
        <taxon>Agaricales</taxon>
        <taxon>Marasmiineae</taxon>
        <taxon>Mycenaceae</taxon>
        <taxon>Mycena</taxon>
    </lineage>
</organism>
<comment type="caution">
    <text evidence="2">The sequence shown here is derived from an EMBL/GenBank/DDBJ whole genome shotgun (WGS) entry which is preliminary data.</text>
</comment>
<feature type="region of interest" description="Disordered" evidence="1">
    <location>
        <begin position="242"/>
        <end position="270"/>
    </location>
</feature>
<name>A0AAD7E467_9AGAR</name>
<gene>
    <name evidence="2" type="ORF">GGX14DRAFT_555967</name>
</gene>
<keyword evidence="3" id="KW-1185">Reference proteome</keyword>
<evidence type="ECO:0000313" key="3">
    <source>
        <dbReference type="Proteomes" id="UP001219525"/>
    </source>
</evidence>